<gene>
    <name evidence="2" type="ORF">GCM10011351_07640</name>
</gene>
<organism evidence="2 3">
    <name type="scientific">Paraliobacillus quinghaiensis</name>
    <dbReference type="NCBI Taxonomy" id="470815"/>
    <lineage>
        <taxon>Bacteria</taxon>
        <taxon>Bacillati</taxon>
        <taxon>Bacillota</taxon>
        <taxon>Bacilli</taxon>
        <taxon>Bacillales</taxon>
        <taxon>Bacillaceae</taxon>
        <taxon>Paraliobacillus</taxon>
    </lineage>
</organism>
<protein>
    <submittedName>
        <fullName evidence="2">Uncharacterized protein</fullName>
    </submittedName>
</protein>
<reference evidence="2" key="2">
    <citation type="submission" date="2020-09" db="EMBL/GenBank/DDBJ databases">
        <authorList>
            <person name="Sun Q."/>
            <person name="Zhou Y."/>
        </authorList>
    </citation>
    <scope>NUCLEOTIDE SEQUENCE</scope>
    <source>
        <strain evidence="2">CGMCC 1.6333</strain>
    </source>
</reference>
<keyword evidence="1" id="KW-0472">Membrane</keyword>
<dbReference type="AlphaFoldDB" id="A0A917TJ69"/>
<name>A0A917TJ69_9BACI</name>
<comment type="caution">
    <text evidence="2">The sequence shown here is derived from an EMBL/GenBank/DDBJ whole genome shotgun (WGS) entry which is preliminary data.</text>
</comment>
<dbReference type="RefSeq" id="WP_117153145.1">
    <property type="nucleotide sequence ID" value="NZ_BMLG01000002.1"/>
</dbReference>
<evidence type="ECO:0000313" key="3">
    <source>
        <dbReference type="Proteomes" id="UP000618460"/>
    </source>
</evidence>
<keyword evidence="3" id="KW-1185">Reference proteome</keyword>
<dbReference type="OrthoDB" id="2440830at2"/>
<sequence>MFIKIFGVLILSSIIMYVEIPSLLKQKAFKDLAAFITILLIAIVLSTIHFLDITIPTPMDAIETIYKPLSNFFASLLK</sequence>
<keyword evidence="1" id="KW-0812">Transmembrane</keyword>
<evidence type="ECO:0000313" key="2">
    <source>
        <dbReference type="EMBL" id="GGM24361.1"/>
    </source>
</evidence>
<reference evidence="2" key="1">
    <citation type="journal article" date="2014" name="Int. J. Syst. Evol. Microbiol.">
        <title>Complete genome sequence of Corynebacterium casei LMG S-19264T (=DSM 44701T), isolated from a smear-ripened cheese.</title>
        <authorList>
            <consortium name="US DOE Joint Genome Institute (JGI-PGF)"/>
            <person name="Walter F."/>
            <person name="Albersmeier A."/>
            <person name="Kalinowski J."/>
            <person name="Ruckert C."/>
        </authorList>
    </citation>
    <scope>NUCLEOTIDE SEQUENCE</scope>
    <source>
        <strain evidence="2">CGMCC 1.6333</strain>
    </source>
</reference>
<dbReference type="Proteomes" id="UP000618460">
    <property type="component" value="Unassembled WGS sequence"/>
</dbReference>
<keyword evidence="1" id="KW-1133">Transmembrane helix</keyword>
<dbReference type="EMBL" id="BMLG01000002">
    <property type="protein sequence ID" value="GGM24361.1"/>
    <property type="molecule type" value="Genomic_DNA"/>
</dbReference>
<feature type="transmembrane region" description="Helical" evidence="1">
    <location>
        <begin position="6"/>
        <end position="24"/>
    </location>
</feature>
<proteinExistence type="predicted"/>
<evidence type="ECO:0000256" key="1">
    <source>
        <dbReference type="SAM" id="Phobius"/>
    </source>
</evidence>
<accession>A0A917TJ69</accession>
<feature type="transmembrane region" description="Helical" evidence="1">
    <location>
        <begin position="31"/>
        <end position="51"/>
    </location>
</feature>